<evidence type="ECO:0000313" key="1">
    <source>
        <dbReference type="EMBL" id="MFC4389455.1"/>
    </source>
</evidence>
<gene>
    <name evidence="1" type="ORF">ACFOY0_00500</name>
</gene>
<proteinExistence type="predicted"/>
<evidence type="ECO:0000313" key="2">
    <source>
        <dbReference type="Proteomes" id="UP001595719"/>
    </source>
</evidence>
<dbReference type="EMBL" id="JBHSCO010000001">
    <property type="protein sequence ID" value="MFC4389455.1"/>
    <property type="molecule type" value="Genomic_DNA"/>
</dbReference>
<comment type="caution">
    <text evidence="1">The sequence shown here is derived from an EMBL/GenBank/DDBJ whole genome shotgun (WGS) entry which is preliminary data.</text>
</comment>
<dbReference type="RefSeq" id="WP_219071329.1">
    <property type="nucleotide sequence ID" value="NZ_JBHSCO010000001.1"/>
</dbReference>
<protein>
    <submittedName>
        <fullName evidence="1">Uncharacterized protein</fullName>
    </submittedName>
</protein>
<dbReference type="Proteomes" id="UP001595719">
    <property type="component" value="Unassembled WGS sequence"/>
</dbReference>
<name>A0ABV8W2D2_9FLAO</name>
<keyword evidence="2" id="KW-1185">Reference proteome</keyword>
<accession>A0ABV8W2D2</accession>
<sequence length="129" mass="15064">MKKWFASFTLSLVVLLMGYGSVYTSSSQFSEKKPHPAALQEIKSDMGAYLAKRHFVETFKRKCCLLDNEENEENFSTIQKQLVKSSCFLHFLRRNKFAVCPAFNKKANNFKIFALLSNKVYLRFQVFRI</sequence>
<organism evidence="1 2">
    <name type="scientific">Flavobacterium quisquiliarum</name>
    <dbReference type="NCBI Taxonomy" id="1834436"/>
    <lineage>
        <taxon>Bacteria</taxon>
        <taxon>Pseudomonadati</taxon>
        <taxon>Bacteroidota</taxon>
        <taxon>Flavobacteriia</taxon>
        <taxon>Flavobacteriales</taxon>
        <taxon>Flavobacteriaceae</taxon>
        <taxon>Flavobacterium</taxon>
    </lineage>
</organism>
<reference evidence="2" key="1">
    <citation type="journal article" date="2019" name="Int. J. Syst. Evol. Microbiol.">
        <title>The Global Catalogue of Microorganisms (GCM) 10K type strain sequencing project: providing services to taxonomists for standard genome sequencing and annotation.</title>
        <authorList>
            <consortium name="The Broad Institute Genomics Platform"/>
            <consortium name="The Broad Institute Genome Sequencing Center for Infectious Disease"/>
            <person name="Wu L."/>
            <person name="Ma J."/>
        </authorList>
    </citation>
    <scope>NUCLEOTIDE SEQUENCE [LARGE SCALE GENOMIC DNA]</scope>
    <source>
        <strain evidence="2">CGMCC 1.15345</strain>
    </source>
</reference>